<proteinExistence type="predicted"/>
<name>A0A4Q7NDP3_9BURK</name>
<protein>
    <submittedName>
        <fullName evidence="1">Uncharacterized protein</fullName>
    </submittedName>
</protein>
<dbReference type="AlphaFoldDB" id="A0A4Q7NDP3"/>
<accession>A0A4Q7NDP3</accession>
<organism evidence="1 2">
    <name type="scientific">Pigmentiphaga kullae</name>
    <dbReference type="NCBI Taxonomy" id="151784"/>
    <lineage>
        <taxon>Bacteria</taxon>
        <taxon>Pseudomonadati</taxon>
        <taxon>Pseudomonadota</taxon>
        <taxon>Betaproteobacteria</taxon>
        <taxon>Burkholderiales</taxon>
        <taxon>Alcaligenaceae</taxon>
        <taxon>Pigmentiphaga</taxon>
    </lineage>
</organism>
<evidence type="ECO:0000313" key="1">
    <source>
        <dbReference type="EMBL" id="RZS81146.1"/>
    </source>
</evidence>
<gene>
    <name evidence="1" type="ORF">EV675_3764</name>
</gene>
<comment type="caution">
    <text evidence="1">The sequence shown here is derived from an EMBL/GenBank/DDBJ whole genome shotgun (WGS) entry which is preliminary data.</text>
</comment>
<sequence length="119" mass="12484">MSTPRATSSRLKAVALAGRWQGLVQRHLPLRGGPCSCVMGIGNVTVADFEIDLLDFLRRKYAGDGSLDPHFAHAGHEEATAGSLLLLLQSLARDPALPESAADLLDGLDASLGSLEAGH</sequence>
<evidence type="ECO:0000313" key="2">
    <source>
        <dbReference type="Proteomes" id="UP000292445"/>
    </source>
</evidence>
<reference evidence="1 2" key="1">
    <citation type="submission" date="2019-02" db="EMBL/GenBank/DDBJ databases">
        <title>Genomic Encyclopedia of Type Strains, Phase IV (KMG-IV): sequencing the most valuable type-strain genomes for metagenomic binning, comparative biology and taxonomic classification.</title>
        <authorList>
            <person name="Goeker M."/>
        </authorList>
    </citation>
    <scope>NUCLEOTIDE SEQUENCE [LARGE SCALE GENOMIC DNA]</scope>
    <source>
        <strain evidence="1 2">K24</strain>
    </source>
</reference>
<dbReference type="OrthoDB" id="8688463at2"/>
<dbReference type="Proteomes" id="UP000292445">
    <property type="component" value="Unassembled WGS sequence"/>
</dbReference>
<dbReference type="RefSeq" id="WP_130358720.1">
    <property type="nucleotide sequence ID" value="NZ_SGXC01000002.1"/>
</dbReference>
<dbReference type="EMBL" id="SGXC01000002">
    <property type="protein sequence ID" value="RZS81146.1"/>
    <property type="molecule type" value="Genomic_DNA"/>
</dbReference>
<keyword evidence="2" id="KW-1185">Reference proteome</keyword>